<evidence type="ECO:0000256" key="1">
    <source>
        <dbReference type="SAM" id="Phobius"/>
    </source>
</evidence>
<keyword evidence="3" id="KW-1185">Reference proteome</keyword>
<comment type="caution">
    <text evidence="2">The sequence shown here is derived from an EMBL/GenBank/DDBJ whole genome shotgun (WGS) entry which is preliminary data.</text>
</comment>
<gene>
    <name evidence="2" type="ORF">BLA29_007851</name>
</gene>
<reference evidence="2 3" key="1">
    <citation type="submission" date="2017-03" db="EMBL/GenBank/DDBJ databases">
        <title>Genome Survey of Euroglyphus maynei.</title>
        <authorList>
            <person name="Arlian L.G."/>
            <person name="Morgan M.S."/>
            <person name="Rider S.D."/>
        </authorList>
    </citation>
    <scope>NUCLEOTIDE SEQUENCE [LARGE SCALE GENOMIC DNA]</scope>
    <source>
        <strain evidence="2">Arlian Lab</strain>
        <tissue evidence="2">Whole body</tissue>
    </source>
</reference>
<feature type="transmembrane region" description="Helical" evidence="1">
    <location>
        <begin position="20"/>
        <end position="39"/>
    </location>
</feature>
<dbReference type="EMBL" id="MUJZ01016603">
    <property type="protein sequence ID" value="OTF80772.1"/>
    <property type="molecule type" value="Genomic_DNA"/>
</dbReference>
<proteinExistence type="predicted"/>
<protein>
    <submittedName>
        <fullName evidence="2">Uncharacterized protein</fullName>
    </submittedName>
</protein>
<evidence type="ECO:0000313" key="2">
    <source>
        <dbReference type="EMBL" id="OTF80772.1"/>
    </source>
</evidence>
<sequence>MPISHDHHHQYKIQNLFKFFVHYMAIIQLLLWPSSLIIFTSAQRILNDYLIVNLIMKSYEYWISLT</sequence>
<accession>A0A1Y3BIT9</accession>
<keyword evidence="1" id="KW-1133">Transmembrane helix</keyword>
<organism evidence="2 3">
    <name type="scientific">Euroglyphus maynei</name>
    <name type="common">Mayne's house dust mite</name>
    <dbReference type="NCBI Taxonomy" id="6958"/>
    <lineage>
        <taxon>Eukaryota</taxon>
        <taxon>Metazoa</taxon>
        <taxon>Ecdysozoa</taxon>
        <taxon>Arthropoda</taxon>
        <taxon>Chelicerata</taxon>
        <taxon>Arachnida</taxon>
        <taxon>Acari</taxon>
        <taxon>Acariformes</taxon>
        <taxon>Sarcoptiformes</taxon>
        <taxon>Astigmata</taxon>
        <taxon>Psoroptidia</taxon>
        <taxon>Analgoidea</taxon>
        <taxon>Pyroglyphidae</taxon>
        <taxon>Pyroglyphinae</taxon>
        <taxon>Euroglyphus</taxon>
    </lineage>
</organism>
<dbReference type="Proteomes" id="UP000194236">
    <property type="component" value="Unassembled WGS sequence"/>
</dbReference>
<evidence type="ECO:0000313" key="3">
    <source>
        <dbReference type="Proteomes" id="UP000194236"/>
    </source>
</evidence>
<name>A0A1Y3BIT9_EURMA</name>
<keyword evidence="1" id="KW-0472">Membrane</keyword>
<dbReference type="AlphaFoldDB" id="A0A1Y3BIT9"/>
<keyword evidence="1" id="KW-0812">Transmembrane</keyword>